<protein>
    <recommendedName>
        <fullName evidence="2">Luciferase-like domain-containing protein</fullName>
    </recommendedName>
</protein>
<proteinExistence type="predicted"/>
<dbReference type="InterPro" id="IPR036661">
    <property type="entry name" value="Luciferase-like_sf"/>
</dbReference>
<accession>A0A920CSV7</accession>
<evidence type="ECO:0000313" key="3">
    <source>
        <dbReference type="EMBL" id="GIO48564.1"/>
    </source>
</evidence>
<dbReference type="GO" id="GO:0016705">
    <property type="term" value="F:oxidoreductase activity, acting on paired donors, with incorporation or reduction of molecular oxygen"/>
    <property type="evidence" value="ECO:0007669"/>
    <property type="project" value="InterPro"/>
</dbReference>
<dbReference type="SUPFAM" id="SSF51679">
    <property type="entry name" value="Bacterial luciferase-like"/>
    <property type="match status" value="1"/>
</dbReference>
<dbReference type="GO" id="GO:0005829">
    <property type="term" value="C:cytosol"/>
    <property type="evidence" value="ECO:0007669"/>
    <property type="project" value="TreeGrafter"/>
</dbReference>
<dbReference type="InterPro" id="IPR011251">
    <property type="entry name" value="Luciferase-like_dom"/>
</dbReference>
<evidence type="ECO:0000256" key="1">
    <source>
        <dbReference type="ARBA" id="ARBA00007789"/>
    </source>
</evidence>
<dbReference type="PANTHER" id="PTHR30137">
    <property type="entry name" value="LUCIFERASE-LIKE MONOOXYGENASE"/>
    <property type="match status" value="1"/>
</dbReference>
<dbReference type="Proteomes" id="UP000682811">
    <property type="component" value="Unassembled WGS sequence"/>
</dbReference>
<gene>
    <name evidence="3" type="primary">yvbT_3</name>
    <name evidence="3" type="ORF">J34TS1_33290</name>
</gene>
<evidence type="ECO:0000313" key="4">
    <source>
        <dbReference type="Proteomes" id="UP000682811"/>
    </source>
</evidence>
<dbReference type="EMBL" id="BORT01000014">
    <property type="protein sequence ID" value="GIO48564.1"/>
    <property type="molecule type" value="Genomic_DNA"/>
</dbReference>
<dbReference type="NCBIfam" id="TIGR03558">
    <property type="entry name" value="oxido_grp_1"/>
    <property type="match status" value="1"/>
</dbReference>
<dbReference type="AlphaFoldDB" id="A0A920CSV7"/>
<dbReference type="InterPro" id="IPR050766">
    <property type="entry name" value="Bact_Lucif_Oxidored"/>
</dbReference>
<dbReference type="Pfam" id="PF00296">
    <property type="entry name" value="Bac_luciferase"/>
    <property type="match status" value="1"/>
</dbReference>
<dbReference type="Gene3D" id="3.20.20.30">
    <property type="entry name" value="Luciferase-like domain"/>
    <property type="match status" value="1"/>
</dbReference>
<comment type="caution">
    <text evidence="3">The sequence shown here is derived from an EMBL/GenBank/DDBJ whole genome shotgun (WGS) entry which is preliminary data.</text>
</comment>
<dbReference type="RefSeq" id="WP_212979194.1">
    <property type="nucleotide sequence ID" value="NZ_AP025343.1"/>
</dbReference>
<evidence type="ECO:0000259" key="2">
    <source>
        <dbReference type="Pfam" id="PF00296"/>
    </source>
</evidence>
<name>A0A920CSV7_9BACL</name>
<reference evidence="3 4" key="1">
    <citation type="submission" date="2021-03" db="EMBL/GenBank/DDBJ databases">
        <title>Antimicrobial resistance genes in bacteria isolated from Japanese honey, and their potential for conferring macrolide and lincosamide resistance in the American foulbrood pathogen Paenibacillus larvae.</title>
        <authorList>
            <person name="Okamoto M."/>
            <person name="Kumagai M."/>
            <person name="Kanamori H."/>
            <person name="Takamatsu D."/>
        </authorList>
    </citation>
    <scope>NUCLEOTIDE SEQUENCE [LARGE SCALE GENOMIC DNA]</scope>
    <source>
        <strain evidence="3 4">J34TS1</strain>
    </source>
</reference>
<keyword evidence="4" id="KW-1185">Reference proteome</keyword>
<dbReference type="PANTHER" id="PTHR30137:SF6">
    <property type="entry name" value="LUCIFERASE-LIKE MONOOXYGENASE"/>
    <property type="match status" value="1"/>
</dbReference>
<dbReference type="InterPro" id="IPR019949">
    <property type="entry name" value="CmoO-like"/>
</dbReference>
<comment type="similarity">
    <text evidence="1">To bacterial alkanal monooxygenase alpha and beta chains.</text>
</comment>
<feature type="domain" description="Luciferase-like" evidence="2">
    <location>
        <begin position="19"/>
        <end position="306"/>
    </location>
</feature>
<organism evidence="3 4">
    <name type="scientific">Paenibacillus azoreducens</name>
    <dbReference type="NCBI Taxonomy" id="116718"/>
    <lineage>
        <taxon>Bacteria</taxon>
        <taxon>Bacillati</taxon>
        <taxon>Bacillota</taxon>
        <taxon>Bacilli</taxon>
        <taxon>Bacillales</taxon>
        <taxon>Paenibacillaceae</taxon>
        <taxon>Paenibacillus</taxon>
    </lineage>
</organism>
<sequence length="332" mass="36265">MENLKADLSILDLVPVLEDGTPAEAFRNMVDLAKHAEQWGYHRYWLAEHHNLPGTASSATSVIIGHVAAHTHSIRVGSGGVMLPNHAPLAIAEQFGTLESLFPGRIDLGIGRASGTDQSTIRAFRRNLHNDNDFPEQLLELRSYLNPGLGGSLPGVRAVPGEGLNIPIWLLGSSGFSAQLAGQLGLPFAFASQFAPDNLLPALELYRRHFQPVSLDKPHVMIGVNVIVAETDEEANWLATSQEQQFLSILRGEGGKLKPPVDHIDRLWSAEEKAIIRSKMLRYGARGSADTVRNKLSAILKETGADELIVAAPVYDHQARLRSYELLAETMN</sequence>
<dbReference type="FunFam" id="3.20.20.30:FF:000002">
    <property type="entry name" value="LLM class flavin-dependent oxidoreductase"/>
    <property type="match status" value="1"/>
</dbReference>